<dbReference type="Gene3D" id="3.90.180.10">
    <property type="entry name" value="Medium-chain alcohol dehydrogenases, catalytic domain"/>
    <property type="match status" value="1"/>
</dbReference>
<comment type="similarity">
    <text evidence="4">Belongs to the zinc-containing alcohol dehydrogenase family.</text>
</comment>
<dbReference type="Proteomes" id="UP001239167">
    <property type="component" value="Unassembled WGS sequence"/>
</dbReference>
<evidence type="ECO:0000313" key="6">
    <source>
        <dbReference type="EMBL" id="MDQ0205089.1"/>
    </source>
</evidence>
<dbReference type="Pfam" id="PF08240">
    <property type="entry name" value="ADH_N"/>
    <property type="match status" value="1"/>
</dbReference>
<comment type="caution">
    <text evidence="6">The sequence shown here is derived from an EMBL/GenBank/DDBJ whole genome shotgun (WGS) entry which is preliminary data.</text>
</comment>
<dbReference type="InterPro" id="IPR002328">
    <property type="entry name" value="ADH_Zn_CS"/>
</dbReference>
<dbReference type="InterPro" id="IPR036291">
    <property type="entry name" value="NAD(P)-bd_dom_sf"/>
</dbReference>
<dbReference type="SMART" id="SM00829">
    <property type="entry name" value="PKS_ER"/>
    <property type="match status" value="1"/>
</dbReference>
<dbReference type="GO" id="GO:0003939">
    <property type="term" value="F:L-iditol 2-dehydrogenase (NAD+) activity"/>
    <property type="evidence" value="ECO:0007669"/>
    <property type="project" value="UniProtKB-EC"/>
</dbReference>
<keyword evidence="3 6" id="KW-0560">Oxidoreductase</keyword>
<dbReference type="InterPro" id="IPR020843">
    <property type="entry name" value="ER"/>
</dbReference>
<proteinExistence type="inferred from homology"/>
<dbReference type="SUPFAM" id="SSF51735">
    <property type="entry name" value="NAD(P)-binding Rossmann-fold domains"/>
    <property type="match status" value="1"/>
</dbReference>
<dbReference type="InterPro" id="IPR013154">
    <property type="entry name" value="ADH-like_N"/>
</dbReference>
<accession>A0ABT9YBL5</accession>
<dbReference type="PROSITE" id="PS00059">
    <property type="entry name" value="ADH_ZINC"/>
    <property type="match status" value="1"/>
</dbReference>
<dbReference type="SUPFAM" id="SSF50129">
    <property type="entry name" value="GroES-like"/>
    <property type="match status" value="1"/>
</dbReference>
<dbReference type="Gene3D" id="3.40.50.720">
    <property type="entry name" value="NAD(P)-binding Rossmann-like Domain"/>
    <property type="match status" value="1"/>
</dbReference>
<evidence type="ECO:0000256" key="2">
    <source>
        <dbReference type="ARBA" id="ARBA00022833"/>
    </source>
</evidence>
<dbReference type="InterPro" id="IPR013149">
    <property type="entry name" value="ADH-like_C"/>
</dbReference>
<keyword evidence="2 4" id="KW-0862">Zinc</keyword>
<dbReference type="PANTHER" id="PTHR43401:SF2">
    <property type="entry name" value="L-THREONINE 3-DEHYDROGENASE"/>
    <property type="match status" value="1"/>
</dbReference>
<name>A0ABT9YBL5_9FIRM</name>
<keyword evidence="7" id="KW-1185">Reference proteome</keyword>
<gene>
    <name evidence="6" type="ORF">J2S01_002827</name>
</gene>
<organism evidence="6 7">
    <name type="scientific">Pectinatus haikarae</name>
    <dbReference type="NCBI Taxonomy" id="349096"/>
    <lineage>
        <taxon>Bacteria</taxon>
        <taxon>Bacillati</taxon>
        <taxon>Bacillota</taxon>
        <taxon>Negativicutes</taxon>
        <taxon>Selenomonadales</taxon>
        <taxon>Selenomonadaceae</taxon>
        <taxon>Pectinatus</taxon>
    </lineage>
</organism>
<reference evidence="6 7" key="1">
    <citation type="submission" date="2023-07" db="EMBL/GenBank/DDBJ databases">
        <title>Genomic Encyclopedia of Type Strains, Phase IV (KMG-IV): sequencing the most valuable type-strain genomes for metagenomic binning, comparative biology and taxonomic classification.</title>
        <authorList>
            <person name="Goeker M."/>
        </authorList>
    </citation>
    <scope>NUCLEOTIDE SEQUENCE [LARGE SCALE GENOMIC DNA]</scope>
    <source>
        <strain evidence="6 7">DSM 16980</strain>
    </source>
</reference>
<dbReference type="EMBL" id="JAUSUE010000028">
    <property type="protein sequence ID" value="MDQ0205089.1"/>
    <property type="molecule type" value="Genomic_DNA"/>
</dbReference>
<evidence type="ECO:0000313" key="7">
    <source>
        <dbReference type="Proteomes" id="UP001239167"/>
    </source>
</evidence>
<keyword evidence="1 4" id="KW-0479">Metal-binding</keyword>
<dbReference type="CDD" id="cd08236">
    <property type="entry name" value="sugar_DH"/>
    <property type="match status" value="1"/>
</dbReference>
<dbReference type="RefSeq" id="WP_307225326.1">
    <property type="nucleotide sequence ID" value="NZ_CP116940.1"/>
</dbReference>
<dbReference type="InterPro" id="IPR011032">
    <property type="entry name" value="GroES-like_sf"/>
</dbReference>
<dbReference type="PANTHER" id="PTHR43401">
    <property type="entry name" value="L-THREONINE 3-DEHYDROGENASE"/>
    <property type="match status" value="1"/>
</dbReference>
<evidence type="ECO:0000259" key="5">
    <source>
        <dbReference type="SMART" id="SM00829"/>
    </source>
</evidence>
<dbReference type="InterPro" id="IPR050129">
    <property type="entry name" value="Zn_alcohol_dh"/>
</dbReference>
<evidence type="ECO:0000256" key="1">
    <source>
        <dbReference type="ARBA" id="ARBA00022723"/>
    </source>
</evidence>
<evidence type="ECO:0000256" key="4">
    <source>
        <dbReference type="RuleBase" id="RU361277"/>
    </source>
</evidence>
<feature type="domain" description="Enoyl reductase (ER)" evidence="5">
    <location>
        <begin position="9"/>
        <end position="345"/>
    </location>
</feature>
<protein>
    <submittedName>
        <fullName evidence="6">L-iditol 2-dehydrogenase</fullName>
        <ecNumber evidence="6">1.1.1.14</ecNumber>
    </submittedName>
</protein>
<dbReference type="Pfam" id="PF00107">
    <property type="entry name" value="ADH_zinc_N"/>
    <property type="match status" value="1"/>
</dbReference>
<comment type="cofactor">
    <cofactor evidence="4">
        <name>Zn(2+)</name>
        <dbReference type="ChEBI" id="CHEBI:29105"/>
    </cofactor>
</comment>
<sequence>MKALRFYAKRDIRFENADAPIISDEKDVKIKVKAVGICGSDVSRYAKLGPYVPGNVWGHEFSGEVVEVGSDVTKVKVGQKVTACPALFCGKCEACQKSIFAQCENLDVIGAHRYGAFAEYIVMPERNVVPIPDEVDYDDAAMVEPSCVVVHGYYKTGIKAGDTVVVVGCGTIGLLAIEWAKIFGAKMVIALDIDDTKLELAKKVGADHTVNTMGKEPSEEVQKVNNGKGTDIVIESAGTPITSAQSFSLSRKGGKVLFVGIPYGDVMVKRLYFEKIVRCELSVYGSWNAISAPFPGQEWETTVHCLKTGQLNVKPLITHVVPLSKGREVFEITAERKEPFGKIIFHPED</sequence>
<dbReference type="EC" id="1.1.1.14" evidence="6"/>
<evidence type="ECO:0000256" key="3">
    <source>
        <dbReference type="ARBA" id="ARBA00023002"/>
    </source>
</evidence>